<dbReference type="InterPro" id="IPR012902">
    <property type="entry name" value="N_methyl_site"/>
</dbReference>
<evidence type="ECO:0000256" key="1">
    <source>
        <dbReference type="SAM" id="Phobius"/>
    </source>
</evidence>
<keyword evidence="3" id="KW-1185">Reference proteome</keyword>
<name>A0ABS0PVQ0_9BRAD</name>
<accession>A0ABS0PVQ0</accession>
<reference evidence="2 3" key="1">
    <citation type="submission" date="2020-07" db="EMBL/GenBank/DDBJ databases">
        <title>Bradyrhizobium diversity isolated from nodules of indigenous legumes of Western Australia.</title>
        <authorList>
            <person name="Klepa M.S."/>
        </authorList>
    </citation>
    <scope>NUCLEOTIDE SEQUENCE [LARGE SCALE GENOMIC DNA]</scope>
    <source>
        <strain evidence="2 3">CNPSo 4010</strain>
    </source>
</reference>
<comment type="caution">
    <text evidence="2">The sequence shown here is derived from an EMBL/GenBank/DDBJ whole genome shotgun (WGS) entry which is preliminary data.</text>
</comment>
<dbReference type="Pfam" id="PF07963">
    <property type="entry name" value="N_methyl"/>
    <property type="match status" value="1"/>
</dbReference>
<protein>
    <submittedName>
        <fullName evidence="2">Prepilin-type N-terminal cleavage/methylation domain-containing protein</fullName>
    </submittedName>
</protein>
<dbReference type="RefSeq" id="WP_197962099.1">
    <property type="nucleotide sequence ID" value="NZ_JACCHP010000017.1"/>
</dbReference>
<evidence type="ECO:0000313" key="2">
    <source>
        <dbReference type="EMBL" id="MBH5400952.1"/>
    </source>
</evidence>
<evidence type="ECO:0000313" key="3">
    <source>
        <dbReference type="Proteomes" id="UP000807370"/>
    </source>
</evidence>
<keyword evidence="1" id="KW-0472">Membrane</keyword>
<proteinExistence type="predicted"/>
<sequence>MIAIRSPAVLARRCLATEGFTLLEVVVSLAILSLSLGVIYHVLANALGNQSYAETVNRARLVAQGLIAKVGTDIPASAGETSGDDGHGLRWRLSRKAFGDGPGNGRAAIMAIEVSAEVFWGEGEAEKSIRLTTLRLAGGARPR</sequence>
<dbReference type="NCBIfam" id="TIGR02532">
    <property type="entry name" value="IV_pilin_GFxxxE"/>
    <property type="match status" value="1"/>
</dbReference>
<feature type="transmembrane region" description="Helical" evidence="1">
    <location>
        <begin position="21"/>
        <end position="43"/>
    </location>
</feature>
<keyword evidence="1" id="KW-0812">Transmembrane</keyword>
<organism evidence="2 3">
    <name type="scientific">Bradyrhizobium agreste</name>
    <dbReference type="NCBI Taxonomy" id="2751811"/>
    <lineage>
        <taxon>Bacteria</taxon>
        <taxon>Pseudomonadati</taxon>
        <taxon>Pseudomonadota</taxon>
        <taxon>Alphaproteobacteria</taxon>
        <taxon>Hyphomicrobiales</taxon>
        <taxon>Nitrobacteraceae</taxon>
        <taxon>Bradyrhizobium</taxon>
    </lineage>
</organism>
<keyword evidence="1" id="KW-1133">Transmembrane helix</keyword>
<gene>
    <name evidence="2" type="ORF">HZZ13_24690</name>
</gene>
<dbReference type="Proteomes" id="UP000807370">
    <property type="component" value="Unassembled WGS sequence"/>
</dbReference>
<dbReference type="EMBL" id="JACCHP010000017">
    <property type="protein sequence ID" value="MBH5400952.1"/>
    <property type="molecule type" value="Genomic_DNA"/>
</dbReference>